<organism evidence="2 3">
    <name type="scientific">Zea mays</name>
    <name type="common">Maize</name>
    <dbReference type="NCBI Taxonomy" id="4577"/>
    <lineage>
        <taxon>Eukaryota</taxon>
        <taxon>Viridiplantae</taxon>
        <taxon>Streptophyta</taxon>
        <taxon>Embryophyta</taxon>
        <taxon>Tracheophyta</taxon>
        <taxon>Spermatophyta</taxon>
        <taxon>Magnoliopsida</taxon>
        <taxon>Liliopsida</taxon>
        <taxon>Poales</taxon>
        <taxon>Poaceae</taxon>
        <taxon>PACMAD clade</taxon>
        <taxon>Panicoideae</taxon>
        <taxon>Andropogonodae</taxon>
        <taxon>Andropogoneae</taxon>
        <taxon>Tripsacinae</taxon>
        <taxon>Zea</taxon>
    </lineage>
</organism>
<evidence type="ECO:0000313" key="3">
    <source>
        <dbReference type="Proteomes" id="UP000007305"/>
    </source>
</evidence>
<evidence type="ECO:0000313" key="2">
    <source>
        <dbReference type="EnsemblPlants" id="Zm00001eb368910_P001"/>
    </source>
</evidence>
<dbReference type="AlphaFoldDB" id="A0A804QX16"/>
<evidence type="ECO:0000256" key="1">
    <source>
        <dbReference type="SAM" id="MobiDB-lite"/>
    </source>
</evidence>
<dbReference type="FunCoup" id="A0A804QX16">
    <property type="interactions" value="8"/>
</dbReference>
<protein>
    <submittedName>
        <fullName evidence="2">Uncharacterized protein</fullName>
    </submittedName>
</protein>
<accession>A0A804QX16</accession>
<dbReference type="InParanoid" id="A0A804QX16"/>
<keyword evidence="3" id="KW-1185">Reference proteome</keyword>
<feature type="compositionally biased region" description="Acidic residues" evidence="1">
    <location>
        <begin position="64"/>
        <end position="77"/>
    </location>
</feature>
<dbReference type="Proteomes" id="UP000007305">
    <property type="component" value="Chromosome 8"/>
</dbReference>
<feature type="region of interest" description="Disordered" evidence="1">
    <location>
        <begin position="64"/>
        <end position="86"/>
    </location>
</feature>
<reference evidence="2" key="2">
    <citation type="submission" date="2019-07" db="EMBL/GenBank/DDBJ databases">
        <authorList>
            <person name="Seetharam A."/>
            <person name="Woodhouse M."/>
            <person name="Cannon E."/>
        </authorList>
    </citation>
    <scope>NUCLEOTIDE SEQUENCE [LARGE SCALE GENOMIC DNA]</scope>
    <source>
        <strain evidence="2">cv. B73</strain>
    </source>
</reference>
<reference evidence="3" key="1">
    <citation type="journal article" date="2009" name="Science">
        <title>The B73 maize genome: complexity, diversity, and dynamics.</title>
        <authorList>
            <person name="Schnable P.S."/>
            <person name="Ware D."/>
            <person name="Fulton R.S."/>
            <person name="Stein J.C."/>
            <person name="Wei F."/>
            <person name="Pasternak S."/>
            <person name="Liang C."/>
            <person name="Zhang J."/>
            <person name="Fulton L."/>
            <person name="Graves T.A."/>
            <person name="Minx P."/>
            <person name="Reily A.D."/>
            <person name="Courtney L."/>
            <person name="Kruchowski S.S."/>
            <person name="Tomlinson C."/>
            <person name="Strong C."/>
            <person name="Delehaunty K."/>
            <person name="Fronick C."/>
            <person name="Courtney B."/>
            <person name="Rock S.M."/>
            <person name="Belter E."/>
            <person name="Du F."/>
            <person name="Kim K."/>
            <person name="Abbott R.M."/>
            <person name="Cotton M."/>
            <person name="Levy A."/>
            <person name="Marchetto P."/>
            <person name="Ochoa K."/>
            <person name="Jackson S.M."/>
            <person name="Gillam B."/>
            <person name="Chen W."/>
            <person name="Yan L."/>
            <person name="Higginbotham J."/>
            <person name="Cardenas M."/>
            <person name="Waligorski J."/>
            <person name="Applebaum E."/>
            <person name="Phelps L."/>
            <person name="Falcone J."/>
            <person name="Kanchi K."/>
            <person name="Thane T."/>
            <person name="Scimone A."/>
            <person name="Thane N."/>
            <person name="Henke J."/>
            <person name="Wang T."/>
            <person name="Ruppert J."/>
            <person name="Shah N."/>
            <person name="Rotter K."/>
            <person name="Hodges J."/>
            <person name="Ingenthron E."/>
            <person name="Cordes M."/>
            <person name="Kohlberg S."/>
            <person name="Sgro J."/>
            <person name="Delgado B."/>
            <person name="Mead K."/>
            <person name="Chinwalla A."/>
            <person name="Leonard S."/>
            <person name="Crouse K."/>
            <person name="Collura K."/>
            <person name="Kudrna D."/>
            <person name="Currie J."/>
            <person name="He R."/>
            <person name="Angelova A."/>
            <person name="Rajasekar S."/>
            <person name="Mueller T."/>
            <person name="Lomeli R."/>
            <person name="Scara G."/>
            <person name="Ko A."/>
            <person name="Delaney K."/>
            <person name="Wissotski M."/>
            <person name="Lopez G."/>
            <person name="Campos D."/>
            <person name="Braidotti M."/>
            <person name="Ashley E."/>
            <person name="Golser W."/>
            <person name="Kim H."/>
            <person name="Lee S."/>
            <person name="Lin J."/>
            <person name="Dujmic Z."/>
            <person name="Kim W."/>
            <person name="Talag J."/>
            <person name="Zuccolo A."/>
            <person name="Fan C."/>
            <person name="Sebastian A."/>
            <person name="Kramer M."/>
            <person name="Spiegel L."/>
            <person name="Nascimento L."/>
            <person name="Zutavern T."/>
            <person name="Miller B."/>
            <person name="Ambroise C."/>
            <person name="Muller S."/>
            <person name="Spooner W."/>
            <person name="Narechania A."/>
            <person name="Ren L."/>
            <person name="Wei S."/>
            <person name="Kumari S."/>
            <person name="Faga B."/>
            <person name="Levy M.J."/>
            <person name="McMahan L."/>
            <person name="Van Buren P."/>
            <person name="Vaughn M.W."/>
            <person name="Ying K."/>
            <person name="Yeh C.-T."/>
            <person name="Emrich S.J."/>
            <person name="Jia Y."/>
            <person name="Kalyanaraman A."/>
            <person name="Hsia A.-P."/>
            <person name="Barbazuk W.B."/>
            <person name="Baucom R.S."/>
            <person name="Brutnell T.P."/>
            <person name="Carpita N.C."/>
            <person name="Chaparro C."/>
            <person name="Chia J.-M."/>
            <person name="Deragon J.-M."/>
            <person name="Estill J.C."/>
            <person name="Fu Y."/>
            <person name="Jeddeloh J.A."/>
            <person name="Han Y."/>
            <person name="Lee H."/>
            <person name="Li P."/>
            <person name="Lisch D.R."/>
            <person name="Liu S."/>
            <person name="Liu Z."/>
            <person name="Nagel D.H."/>
            <person name="McCann M.C."/>
            <person name="SanMiguel P."/>
            <person name="Myers A.M."/>
            <person name="Nettleton D."/>
            <person name="Nguyen J."/>
            <person name="Penning B.W."/>
            <person name="Ponnala L."/>
            <person name="Schneider K.L."/>
            <person name="Schwartz D.C."/>
            <person name="Sharma A."/>
            <person name="Soderlund C."/>
            <person name="Springer N.M."/>
            <person name="Sun Q."/>
            <person name="Wang H."/>
            <person name="Waterman M."/>
            <person name="Westerman R."/>
            <person name="Wolfgruber T.K."/>
            <person name="Yang L."/>
            <person name="Yu Y."/>
            <person name="Zhang L."/>
            <person name="Zhou S."/>
            <person name="Zhu Q."/>
            <person name="Bennetzen J.L."/>
            <person name="Dawe R.K."/>
            <person name="Jiang J."/>
            <person name="Jiang N."/>
            <person name="Presting G.G."/>
            <person name="Wessler S.R."/>
            <person name="Aluru S."/>
            <person name="Martienssen R.A."/>
            <person name="Clifton S.W."/>
            <person name="McCombie W.R."/>
            <person name="Wing R.A."/>
            <person name="Wilson R.K."/>
        </authorList>
    </citation>
    <scope>NUCLEOTIDE SEQUENCE [LARGE SCALE GENOMIC DNA]</scope>
    <source>
        <strain evidence="3">cv. B73</strain>
    </source>
</reference>
<name>A0A804QX16_MAIZE</name>
<reference evidence="2" key="3">
    <citation type="submission" date="2021-05" db="UniProtKB">
        <authorList>
            <consortium name="EnsemblPlants"/>
        </authorList>
    </citation>
    <scope>IDENTIFICATION</scope>
    <source>
        <strain evidence="2">cv. B73</strain>
    </source>
</reference>
<proteinExistence type="predicted"/>
<dbReference type="EnsemblPlants" id="Zm00001eb368910_T001">
    <property type="protein sequence ID" value="Zm00001eb368910_P001"/>
    <property type="gene ID" value="Zm00001eb368910"/>
</dbReference>
<sequence length="226" mass="24625">MVMEQNIRLLRMEPTCGLLLERSWLAHDGGMLQDVETELASLLGGVDLVLPGRWEQLEVLDEAADGDAEDGQGEDDPGAAPAADAEGQVPEVVAVGLDVLLLLEESLGPELLGPPPAVGVVGEVPGVDEDLALGGDVVAAELGVVEVHVRHQQRDGHPQPQRLLDHRLQVGEVVRVRLRDLVARPEHRVQLLPQLLLDLRVVHQLGDRPLDRPQRGLDRCRRQTQT</sequence>
<dbReference type="Gramene" id="Zm00001eb368910_T001">
    <property type="protein sequence ID" value="Zm00001eb368910_P001"/>
    <property type="gene ID" value="Zm00001eb368910"/>
</dbReference>